<keyword evidence="2" id="KW-1185">Reference proteome</keyword>
<dbReference type="EMBL" id="ML208452">
    <property type="protein sequence ID" value="TFK64990.1"/>
    <property type="molecule type" value="Genomic_DNA"/>
</dbReference>
<evidence type="ECO:0000313" key="1">
    <source>
        <dbReference type="EMBL" id="TFK64990.1"/>
    </source>
</evidence>
<gene>
    <name evidence="1" type="ORF">BDN72DRAFT_881200</name>
</gene>
<evidence type="ECO:0000313" key="2">
    <source>
        <dbReference type="Proteomes" id="UP000308600"/>
    </source>
</evidence>
<organism evidence="1 2">
    <name type="scientific">Pluteus cervinus</name>
    <dbReference type="NCBI Taxonomy" id="181527"/>
    <lineage>
        <taxon>Eukaryota</taxon>
        <taxon>Fungi</taxon>
        <taxon>Dikarya</taxon>
        <taxon>Basidiomycota</taxon>
        <taxon>Agaricomycotina</taxon>
        <taxon>Agaricomycetes</taxon>
        <taxon>Agaricomycetidae</taxon>
        <taxon>Agaricales</taxon>
        <taxon>Pluteineae</taxon>
        <taxon>Pluteaceae</taxon>
        <taxon>Pluteus</taxon>
    </lineage>
</organism>
<name>A0ACD3AGX1_9AGAR</name>
<reference evidence="1 2" key="1">
    <citation type="journal article" date="2019" name="Nat. Ecol. Evol.">
        <title>Megaphylogeny resolves global patterns of mushroom evolution.</title>
        <authorList>
            <person name="Varga T."/>
            <person name="Krizsan K."/>
            <person name="Foldi C."/>
            <person name="Dima B."/>
            <person name="Sanchez-Garcia M."/>
            <person name="Sanchez-Ramirez S."/>
            <person name="Szollosi G.J."/>
            <person name="Szarkandi J.G."/>
            <person name="Papp V."/>
            <person name="Albert L."/>
            <person name="Andreopoulos W."/>
            <person name="Angelini C."/>
            <person name="Antonin V."/>
            <person name="Barry K.W."/>
            <person name="Bougher N.L."/>
            <person name="Buchanan P."/>
            <person name="Buyck B."/>
            <person name="Bense V."/>
            <person name="Catcheside P."/>
            <person name="Chovatia M."/>
            <person name="Cooper J."/>
            <person name="Damon W."/>
            <person name="Desjardin D."/>
            <person name="Finy P."/>
            <person name="Geml J."/>
            <person name="Haridas S."/>
            <person name="Hughes K."/>
            <person name="Justo A."/>
            <person name="Karasinski D."/>
            <person name="Kautmanova I."/>
            <person name="Kiss B."/>
            <person name="Kocsube S."/>
            <person name="Kotiranta H."/>
            <person name="LaButti K.M."/>
            <person name="Lechner B.E."/>
            <person name="Liimatainen K."/>
            <person name="Lipzen A."/>
            <person name="Lukacs Z."/>
            <person name="Mihaltcheva S."/>
            <person name="Morgado L.N."/>
            <person name="Niskanen T."/>
            <person name="Noordeloos M.E."/>
            <person name="Ohm R.A."/>
            <person name="Ortiz-Santana B."/>
            <person name="Ovrebo C."/>
            <person name="Racz N."/>
            <person name="Riley R."/>
            <person name="Savchenko A."/>
            <person name="Shiryaev A."/>
            <person name="Soop K."/>
            <person name="Spirin V."/>
            <person name="Szebenyi C."/>
            <person name="Tomsovsky M."/>
            <person name="Tulloss R.E."/>
            <person name="Uehling J."/>
            <person name="Grigoriev I.V."/>
            <person name="Vagvolgyi C."/>
            <person name="Papp T."/>
            <person name="Martin F.M."/>
            <person name="Miettinen O."/>
            <person name="Hibbett D.S."/>
            <person name="Nagy L.G."/>
        </authorList>
    </citation>
    <scope>NUCLEOTIDE SEQUENCE [LARGE SCALE GENOMIC DNA]</scope>
    <source>
        <strain evidence="1 2">NL-1719</strain>
    </source>
</reference>
<accession>A0ACD3AGX1</accession>
<sequence>MGAPSPRKVPEAEHAPPSFQHLGTFDGGGRIEVSKEQRTVFFAFNDWNVVVGPGGIQLGPRQRGRNITSSCSAEFEQVHLIEQLVLENQRLQEKCEQLDHRIEDLEAKNSDLEKALVKKERKIGRKQGKIDCLEEHLKEARETIKKLHRMVGPLLRRKLLDDARKIILLENCSATYKSMVQEHIDQGGNPHDRDFFREICDIFRLDLRESKHKGELDGFLRGIHSAVRKGFPLNLAVVKMACNRDHFIRRQGNQAAHEFSAAEINEYLYVEKDGLPKKSMKTLRKVFHLVYPNGMEMETSSSTSTDVENEWATGYPFGLLSCIDI</sequence>
<proteinExistence type="predicted"/>
<dbReference type="Proteomes" id="UP000308600">
    <property type="component" value="Unassembled WGS sequence"/>
</dbReference>
<protein>
    <submittedName>
        <fullName evidence="1">Uncharacterized protein</fullName>
    </submittedName>
</protein>